<dbReference type="Pfam" id="PF00589">
    <property type="entry name" value="Phage_integrase"/>
    <property type="match status" value="1"/>
</dbReference>
<dbReference type="GO" id="GO:0003677">
    <property type="term" value="F:DNA binding"/>
    <property type="evidence" value="ECO:0007669"/>
    <property type="project" value="UniProtKB-KW"/>
</dbReference>
<dbReference type="InterPro" id="IPR010998">
    <property type="entry name" value="Integrase_recombinase_N"/>
</dbReference>
<evidence type="ECO:0000313" key="8">
    <source>
        <dbReference type="EMBL" id="BCE95094.1"/>
    </source>
</evidence>
<gene>
    <name evidence="8" type="ORF">XF10B_78920</name>
    <name evidence="6" type="ORF">XF1B_80200</name>
    <name evidence="7" type="ORF">XF4B_79470</name>
</gene>
<protein>
    <submittedName>
        <fullName evidence="7">Integrase</fullName>
    </submittedName>
</protein>
<keyword evidence="2" id="KW-0229">DNA integration</keyword>
<dbReference type="InterPro" id="IPR002104">
    <property type="entry name" value="Integrase_catalytic"/>
</dbReference>
<dbReference type="PANTHER" id="PTHR30349">
    <property type="entry name" value="PHAGE INTEGRASE-RELATED"/>
    <property type="match status" value="1"/>
</dbReference>
<feature type="domain" description="Tyr recombinase" evidence="5">
    <location>
        <begin position="333"/>
        <end position="533"/>
    </location>
</feature>
<reference evidence="8" key="2">
    <citation type="submission" date="2020-05" db="EMBL/GenBank/DDBJ databases">
        <title>Complete genome sequence of Bradyrhizobium diazoefficiens XF10 isolated from soybean nodule.</title>
        <authorList>
            <person name="Noda R."/>
            <person name="Kakizaki K."/>
            <person name="Minamisawa K."/>
        </authorList>
    </citation>
    <scope>NUCLEOTIDE SEQUENCE</scope>
    <source>
        <strain evidence="8">XF10</strain>
    </source>
</reference>
<dbReference type="AlphaFoldDB" id="A0A809ZME5"/>
<dbReference type="Gene3D" id="1.10.150.130">
    <property type="match status" value="1"/>
</dbReference>
<comment type="similarity">
    <text evidence="1">Belongs to the 'phage' integrase family.</text>
</comment>
<dbReference type="PANTHER" id="PTHR30349:SF64">
    <property type="entry name" value="PROPHAGE INTEGRASE INTD-RELATED"/>
    <property type="match status" value="1"/>
</dbReference>
<dbReference type="PROSITE" id="PS51898">
    <property type="entry name" value="TYR_RECOMBINASE"/>
    <property type="match status" value="1"/>
</dbReference>
<evidence type="ECO:0000256" key="3">
    <source>
        <dbReference type="ARBA" id="ARBA00023125"/>
    </source>
</evidence>
<dbReference type="GO" id="GO:0015074">
    <property type="term" value="P:DNA integration"/>
    <property type="evidence" value="ECO:0007669"/>
    <property type="project" value="UniProtKB-KW"/>
</dbReference>
<dbReference type="Gene3D" id="1.10.443.10">
    <property type="entry name" value="Intergrase catalytic core"/>
    <property type="match status" value="1"/>
</dbReference>
<accession>A0A809ZME5</accession>
<evidence type="ECO:0000256" key="1">
    <source>
        <dbReference type="ARBA" id="ARBA00008857"/>
    </source>
</evidence>
<evidence type="ECO:0000259" key="5">
    <source>
        <dbReference type="PROSITE" id="PS51898"/>
    </source>
</evidence>
<dbReference type="EMBL" id="AP023091">
    <property type="protein sequence ID" value="BCE25339.1"/>
    <property type="molecule type" value="Genomic_DNA"/>
</dbReference>
<evidence type="ECO:0000313" key="6">
    <source>
        <dbReference type="EMBL" id="BCE25339.1"/>
    </source>
</evidence>
<dbReference type="EMBL" id="AP023094">
    <property type="protein sequence ID" value="BCE51598.1"/>
    <property type="molecule type" value="Genomic_DNA"/>
</dbReference>
<evidence type="ECO:0000256" key="4">
    <source>
        <dbReference type="ARBA" id="ARBA00023172"/>
    </source>
</evidence>
<dbReference type="InterPro" id="IPR050090">
    <property type="entry name" value="Tyrosine_recombinase_XerCD"/>
</dbReference>
<dbReference type="GO" id="GO:0006310">
    <property type="term" value="P:DNA recombination"/>
    <property type="evidence" value="ECO:0007669"/>
    <property type="project" value="UniProtKB-KW"/>
</dbReference>
<evidence type="ECO:0000313" key="7">
    <source>
        <dbReference type="EMBL" id="BCE51598.1"/>
    </source>
</evidence>
<dbReference type="InterPro" id="IPR011010">
    <property type="entry name" value="DNA_brk_join_enz"/>
</dbReference>
<organism evidence="7">
    <name type="scientific">Bradyrhizobium diazoefficiens</name>
    <dbReference type="NCBI Taxonomy" id="1355477"/>
    <lineage>
        <taxon>Bacteria</taxon>
        <taxon>Pseudomonadati</taxon>
        <taxon>Pseudomonadota</taxon>
        <taxon>Alphaproteobacteria</taxon>
        <taxon>Hyphomicrobiales</taxon>
        <taxon>Nitrobacteraceae</taxon>
        <taxon>Bradyrhizobium</taxon>
    </lineage>
</organism>
<reference evidence="7" key="3">
    <citation type="submission" date="2020-05" db="EMBL/GenBank/DDBJ databases">
        <title>Complete genome sequence of Bradyrhizobium diazoefficiens XF4 isolated from soybean nodule.</title>
        <authorList>
            <person name="Noda R."/>
            <person name="Kakizaki K."/>
            <person name="Minamisawa K."/>
        </authorList>
    </citation>
    <scope>NUCLEOTIDE SEQUENCE</scope>
    <source>
        <strain evidence="7">XF4</strain>
    </source>
</reference>
<dbReference type="EMBL" id="AP023099">
    <property type="protein sequence ID" value="BCE95094.1"/>
    <property type="molecule type" value="Genomic_DNA"/>
</dbReference>
<proteinExistence type="inferred from homology"/>
<dbReference type="SUPFAM" id="SSF56349">
    <property type="entry name" value="DNA breaking-rejoining enzymes"/>
    <property type="match status" value="1"/>
</dbReference>
<keyword evidence="4" id="KW-0233">DNA recombination</keyword>
<reference evidence="6" key="1">
    <citation type="submission" date="2020-05" db="EMBL/GenBank/DDBJ databases">
        <title>Complete genome sequence of Bradyrhizobium diazoefficiens XF1 isolated from soybean nodule.</title>
        <authorList>
            <person name="Noda R."/>
            <person name="Kakizaki K."/>
            <person name="Minamisawa K."/>
        </authorList>
    </citation>
    <scope>NUCLEOTIDE SEQUENCE</scope>
    <source>
        <strain evidence="6">XF1</strain>
    </source>
</reference>
<evidence type="ECO:0000256" key="2">
    <source>
        <dbReference type="ARBA" id="ARBA00022908"/>
    </source>
</evidence>
<sequence length="541" mass="61324">MALRMVALNRLPDHRWFARKVIPEDVRKEYQRLYGSKREAHLRLPADTPRHEAKARLGEWAAEVETRIATLRSQRKGEGQPLTKLNAIALAGRWYNWFVAQYENDPGPAKVWRELSDLFVWEVIGPEAPDSYEEDPRSDPHWDWAKEPEVREAVRPRVAEQARVATFLASEGIALNATAYALFVDAVSDNLLPAFSVLEKRANGDYSRDDNPSTFPEFKDGPARSSGVSCWELFEAFVLAIKPAPKTVSRWRSVFLEMQREFAEVGAEGITEDAARKWVHGLINDERAAITVREIWLSASRRVFGWAREHKRIRQNPFKEVKVDVPRRVQTREDGRSFTAAEASAILKASLSYEKPTSATERARRWVPWLCAYSGARPGEITQLRGSDIEDRQGLLVMKLTPEAGTIKTSKARVVPLHEHIIAQGFMEMVKRIGRGALFYNDSTPQRVSTDPLKPSRDRADTTRAHLGTWVRGLGVDDPELSPNHAWRHTFKRIADEIGMPEKMNDAITGHTQATEGRKYGAPTVTAMAAALAKFPRYRLD</sequence>
<dbReference type="InterPro" id="IPR013762">
    <property type="entry name" value="Integrase-like_cat_sf"/>
</dbReference>
<keyword evidence="3" id="KW-0238">DNA-binding</keyword>
<name>A0A809ZME5_9BRAD</name>